<sequence length="244" mass="26149">MTISPTHGNIPILLIPGYWLGSWAWDDVTRKLGAKGLQAQGVTLPGLASQHTPRESIRFADHVTYVTELLRNCSTQAIVVAHSGAGAIASAVADTMPEALRRIIYVDSGPVSNRTIPRPDLSLTDVELPFPGFETLTTMGASSRGLSLEDKQHITKRAVPHPVGAVCEAIELRNPQRNSVPATMICCSASSQTVRSLATEGNPMFAPINDLSDVTFVDLPTGHWPMFSESDALAELIARAVEGN</sequence>
<dbReference type="PANTHER" id="PTHR37017:SF3">
    <property type="entry name" value="AB HYDROLASE-1 DOMAIN-CONTAINING PROTEIN"/>
    <property type="match status" value="1"/>
</dbReference>
<protein>
    <submittedName>
        <fullName evidence="2">Alpha/beta hydrolase</fullName>
    </submittedName>
</protein>
<dbReference type="InterPro" id="IPR052897">
    <property type="entry name" value="Sec-Metab_Biosynth_Hydrolase"/>
</dbReference>
<proteinExistence type="predicted"/>
<organism evidence="2 3">
    <name type="scientific">Bifidobacterium crudilactis</name>
    <dbReference type="NCBI Taxonomy" id="327277"/>
    <lineage>
        <taxon>Bacteria</taxon>
        <taxon>Bacillati</taxon>
        <taxon>Actinomycetota</taxon>
        <taxon>Actinomycetes</taxon>
        <taxon>Bifidobacteriales</taxon>
        <taxon>Bifidobacteriaceae</taxon>
        <taxon>Bifidobacterium</taxon>
    </lineage>
</organism>
<dbReference type="PANTHER" id="PTHR37017">
    <property type="entry name" value="AB HYDROLASE-1 DOMAIN-CONTAINING PROTEIN-RELATED"/>
    <property type="match status" value="1"/>
</dbReference>
<accession>A0A971CY20</accession>
<dbReference type="RefSeq" id="WP_273172871.1">
    <property type="nucleotide sequence ID" value="NZ_JAAXZR010000012.1"/>
</dbReference>
<evidence type="ECO:0000259" key="1">
    <source>
        <dbReference type="Pfam" id="PF12697"/>
    </source>
</evidence>
<dbReference type="Gene3D" id="3.40.50.1820">
    <property type="entry name" value="alpha/beta hydrolase"/>
    <property type="match status" value="1"/>
</dbReference>
<gene>
    <name evidence="2" type="ORF">GXW98_02720</name>
</gene>
<dbReference type="GO" id="GO:0016787">
    <property type="term" value="F:hydrolase activity"/>
    <property type="evidence" value="ECO:0007669"/>
    <property type="project" value="UniProtKB-KW"/>
</dbReference>
<comment type="caution">
    <text evidence="2">The sequence shown here is derived from an EMBL/GenBank/DDBJ whole genome shotgun (WGS) entry which is preliminary data.</text>
</comment>
<dbReference type="InterPro" id="IPR000073">
    <property type="entry name" value="AB_hydrolase_1"/>
</dbReference>
<dbReference type="AlphaFoldDB" id="A0A971CY20"/>
<keyword evidence="2" id="KW-0378">Hydrolase</keyword>
<dbReference type="InterPro" id="IPR029058">
    <property type="entry name" value="AB_hydrolase_fold"/>
</dbReference>
<dbReference type="Proteomes" id="UP000767327">
    <property type="component" value="Unassembled WGS sequence"/>
</dbReference>
<evidence type="ECO:0000313" key="3">
    <source>
        <dbReference type="Proteomes" id="UP000767327"/>
    </source>
</evidence>
<name>A0A971CY20_9BIFI</name>
<feature type="domain" description="AB hydrolase-1" evidence="1">
    <location>
        <begin position="12"/>
        <end position="235"/>
    </location>
</feature>
<evidence type="ECO:0000313" key="2">
    <source>
        <dbReference type="EMBL" id="NLT79185.1"/>
    </source>
</evidence>
<dbReference type="SUPFAM" id="SSF53474">
    <property type="entry name" value="alpha/beta-Hydrolases"/>
    <property type="match status" value="1"/>
</dbReference>
<dbReference type="Pfam" id="PF12697">
    <property type="entry name" value="Abhydrolase_6"/>
    <property type="match status" value="1"/>
</dbReference>
<reference evidence="2" key="1">
    <citation type="journal article" date="2020" name="Biotechnol. Biofuels">
        <title>New insights from the biogas microbiome by comprehensive genome-resolved metagenomics of nearly 1600 species originating from multiple anaerobic digesters.</title>
        <authorList>
            <person name="Campanaro S."/>
            <person name="Treu L."/>
            <person name="Rodriguez-R L.M."/>
            <person name="Kovalovszki A."/>
            <person name="Ziels R.M."/>
            <person name="Maus I."/>
            <person name="Zhu X."/>
            <person name="Kougias P.G."/>
            <person name="Basile A."/>
            <person name="Luo G."/>
            <person name="Schluter A."/>
            <person name="Konstantinidis K.T."/>
            <person name="Angelidaki I."/>
        </authorList>
    </citation>
    <scope>NUCLEOTIDE SEQUENCE</scope>
    <source>
        <strain evidence="2">AS01afH2WH_6</strain>
    </source>
</reference>
<dbReference type="EMBL" id="JAAXZR010000012">
    <property type="protein sequence ID" value="NLT79185.1"/>
    <property type="molecule type" value="Genomic_DNA"/>
</dbReference>
<reference evidence="2" key="2">
    <citation type="submission" date="2020-01" db="EMBL/GenBank/DDBJ databases">
        <authorList>
            <person name="Campanaro S."/>
        </authorList>
    </citation>
    <scope>NUCLEOTIDE SEQUENCE</scope>
    <source>
        <strain evidence="2">AS01afH2WH_6</strain>
    </source>
</reference>